<organism evidence="3 4">
    <name type="scientific">Actinocrinis puniceicyclus</name>
    <dbReference type="NCBI Taxonomy" id="977794"/>
    <lineage>
        <taxon>Bacteria</taxon>
        <taxon>Bacillati</taxon>
        <taxon>Actinomycetota</taxon>
        <taxon>Actinomycetes</taxon>
        <taxon>Catenulisporales</taxon>
        <taxon>Actinospicaceae</taxon>
        <taxon>Actinocrinis</taxon>
    </lineage>
</organism>
<dbReference type="Pfam" id="PF14559">
    <property type="entry name" value="TPR_19"/>
    <property type="match status" value="1"/>
</dbReference>
<dbReference type="EMBL" id="JAGSXH010000057">
    <property type="protein sequence ID" value="MBS2964706.1"/>
    <property type="molecule type" value="Genomic_DNA"/>
</dbReference>
<proteinExistence type="predicted"/>
<comment type="caution">
    <text evidence="3">The sequence shown here is derived from an EMBL/GenBank/DDBJ whole genome shotgun (WGS) entry which is preliminary data.</text>
</comment>
<dbReference type="PROSITE" id="PS50005">
    <property type="entry name" value="TPR"/>
    <property type="match status" value="1"/>
</dbReference>
<feature type="compositionally biased region" description="Basic and acidic residues" evidence="2">
    <location>
        <begin position="79"/>
        <end position="104"/>
    </location>
</feature>
<evidence type="ECO:0000313" key="3">
    <source>
        <dbReference type="EMBL" id="MBS2964706.1"/>
    </source>
</evidence>
<dbReference type="Gene3D" id="1.25.40.10">
    <property type="entry name" value="Tetratricopeptide repeat domain"/>
    <property type="match status" value="1"/>
</dbReference>
<dbReference type="InterPro" id="IPR019734">
    <property type="entry name" value="TPR_rpt"/>
</dbReference>
<evidence type="ECO:0000313" key="4">
    <source>
        <dbReference type="Proteomes" id="UP000677913"/>
    </source>
</evidence>
<dbReference type="SMART" id="SM00028">
    <property type="entry name" value="TPR"/>
    <property type="match status" value="3"/>
</dbReference>
<reference evidence="3" key="1">
    <citation type="submission" date="2021-04" db="EMBL/GenBank/DDBJ databases">
        <title>Genome based classification of Actinospica acidithermotolerans sp. nov., an actinobacterium isolated from an Indonesian hot spring.</title>
        <authorList>
            <person name="Kusuma A.B."/>
            <person name="Putra K.E."/>
            <person name="Nafisah S."/>
            <person name="Loh J."/>
            <person name="Nouioui I."/>
            <person name="Goodfellow M."/>
        </authorList>
    </citation>
    <scope>NUCLEOTIDE SEQUENCE</scope>
    <source>
        <strain evidence="3">DSM 45618</strain>
    </source>
</reference>
<dbReference type="AlphaFoldDB" id="A0A8J7WLS0"/>
<evidence type="ECO:0000256" key="2">
    <source>
        <dbReference type="SAM" id="MobiDB-lite"/>
    </source>
</evidence>
<feature type="region of interest" description="Disordered" evidence="2">
    <location>
        <begin position="52"/>
        <end position="108"/>
    </location>
</feature>
<sequence length="241" mass="26174">MTAAGSPTLARSNRRPRNGTSESRPCTSARGKAASGAGFICKCYGVLPTRLTDTTTTEPDVTARERREQRLTTDGSNSGRHEVAESAQWHDHAARERSTGHGEPLDESALSGEVNDWYQRGVQFLDSGNPAAATQLLTRAAERMPRSRLILEALARAQFDAEQYEDAADAFRTIAEADPDDDYAQFGWGLAAARLGDYEMAVTHLAVAAAMRPDVRYYTQALRGARATVRSRAAAGKRGRS</sequence>
<dbReference type="SUPFAM" id="SSF48452">
    <property type="entry name" value="TPR-like"/>
    <property type="match status" value="1"/>
</dbReference>
<name>A0A8J7WLS0_9ACTN</name>
<feature type="repeat" description="TPR" evidence="1">
    <location>
        <begin position="148"/>
        <end position="181"/>
    </location>
</feature>
<accession>A0A8J7WLS0</accession>
<keyword evidence="4" id="KW-1185">Reference proteome</keyword>
<gene>
    <name evidence="3" type="ORF">KGA66_16735</name>
</gene>
<feature type="compositionally biased region" description="Basic and acidic residues" evidence="2">
    <location>
        <begin position="61"/>
        <end position="71"/>
    </location>
</feature>
<dbReference type="Proteomes" id="UP000677913">
    <property type="component" value="Unassembled WGS sequence"/>
</dbReference>
<keyword evidence="1" id="KW-0802">TPR repeat</keyword>
<protein>
    <submittedName>
        <fullName evidence="3">Tetratricopeptide repeat protein</fullName>
    </submittedName>
</protein>
<feature type="region of interest" description="Disordered" evidence="2">
    <location>
        <begin position="1"/>
        <end position="32"/>
    </location>
</feature>
<evidence type="ECO:0000256" key="1">
    <source>
        <dbReference type="PROSITE-ProRule" id="PRU00339"/>
    </source>
</evidence>
<dbReference type="InterPro" id="IPR011990">
    <property type="entry name" value="TPR-like_helical_dom_sf"/>
</dbReference>